<proteinExistence type="predicted"/>
<reference evidence="1 2" key="1">
    <citation type="journal article" date="2011" name="J. Gen. Appl. Microbiol.">
        <title>Draft genome sequencing of the enigmatic basidiomycete Mixia osmundae.</title>
        <authorList>
            <person name="Nishida H."/>
            <person name="Nagatsuka Y."/>
            <person name="Sugiyama J."/>
        </authorList>
    </citation>
    <scope>NUCLEOTIDE SEQUENCE [LARGE SCALE GENOMIC DNA]</scope>
    <source>
        <strain evidence="2">CBS 9802 / IAM 14324 / JCM 22182 / KY 12970</strain>
    </source>
</reference>
<evidence type="ECO:0000313" key="1">
    <source>
        <dbReference type="EMBL" id="GAA95305.1"/>
    </source>
</evidence>
<reference evidence="1 2" key="2">
    <citation type="journal article" date="2012" name="Open Biol.">
        <title>Characteristics of nucleosomes and linker DNA regions on the genome of the basidiomycete Mixia osmundae revealed by mono- and dinucleosome mapping.</title>
        <authorList>
            <person name="Nishida H."/>
            <person name="Kondo S."/>
            <person name="Matsumoto T."/>
            <person name="Suzuki Y."/>
            <person name="Yoshikawa H."/>
            <person name="Taylor T.D."/>
            <person name="Sugiyama J."/>
        </authorList>
    </citation>
    <scope>NUCLEOTIDE SEQUENCE [LARGE SCALE GENOMIC DNA]</scope>
    <source>
        <strain evidence="2">CBS 9802 / IAM 14324 / JCM 22182 / KY 12970</strain>
    </source>
</reference>
<protein>
    <submittedName>
        <fullName evidence="1">Uncharacterized protein</fullName>
    </submittedName>
</protein>
<dbReference type="HOGENOM" id="CLU_2886305_0_0_1"/>
<gene>
    <name evidence="1" type="primary">Mo01962</name>
    <name evidence="1" type="ORF">E5Q_01962</name>
</gene>
<accession>G7DXJ5</accession>
<dbReference type="EMBL" id="BABT02000061">
    <property type="protein sequence ID" value="GAA95305.1"/>
    <property type="molecule type" value="Genomic_DNA"/>
</dbReference>
<organism evidence="1 2">
    <name type="scientific">Mixia osmundae (strain CBS 9802 / IAM 14324 / JCM 22182 / KY 12970)</name>
    <dbReference type="NCBI Taxonomy" id="764103"/>
    <lineage>
        <taxon>Eukaryota</taxon>
        <taxon>Fungi</taxon>
        <taxon>Dikarya</taxon>
        <taxon>Basidiomycota</taxon>
        <taxon>Pucciniomycotina</taxon>
        <taxon>Mixiomycetes</taxon>
        <taxon>Mixiales</taxon>
        <taxon>Mixiaceae</taxon>
        <taxon>Mixia</taxon>
    </lineage>
</organism>
<name>G7DXJ5_MIXOS</name>
<comment type="caution">
    <text evidence="1">The sequence shown here is derived from an EMBL/GenBank/DDBJ whole genome shotgun (WGS) entry which is preliminary data.</text>
</comment>
<dbReference type="InParanoid" id="G7DXJ5"/>
<sequence>MLCWAGASRCCLHTEHATAEVHQSHRSMDGPLSDSLIDAAVNDVESYFVHACSSEDVHPVMAE</sequence>
<dbReference type="AlphaFoldDB" id="G7DXJ5"/>
<keyword evidence="2" id="KW-1185">Reference proteome</keyword>
<evidence type="ECO:0000313" key="2">
    <source>
        <dbReference type="Proteomes" id="UP000009131"/>
    </source>
</evidence>
<dbReference type="RefSeq" id="XP_014569832.1">
    <property type="nucleotide sequence ID" value="XM_014714346.1"/>
</dbReference>
<dbReference type="Proteomes" id="UP000009131">
    <property type="component" value="Unassembled WGS sequence"/>
</dbReference>